<evidence type="ECO:0008006" key="3">
    <source>
        <dbReference type="Google" id="ProtNLM"/>
    </source>
</evidence>
<keyword evidence="1" id="KW-0472">Membrane</keyword>
<organism evidence="2">
    <name type="scientific">viral metagenome</name>
    <dbReference type="NCBI Taxonomy" id="1070528"/>
    <lineage>
        <taxon>unclassified sequences</taxon>
        <taxon>metagenomes</taxon>
        <taxon>organismal metagenomes</taxon>
    </lineage>
</organism>
<evidence type="ECO:0000256" key="1">
    <source>
        <dbReference type="SAM" id="Phobius"/>
    </source>
</evidence>
<keyword evidence="1" id="KW-1133">Transmembrane helix</keyword>
<sequence length="351" mass="39321">MNNPFMKTENKPLTNKIKETTNKTVQFAKNSFNTAKDIGTKTSNTFSSEIQKVSNSIKKTADKSQIYQSTTRGSTRFTMFAQDFAEKNSTVSKFIFILFIIIVFGLLIRVGVYIISLFTIPNKNPIVVNGMLTTNSLTKYQVNPSLANSKPILRSVNENQGMEFTWSTWFFIDNASSGNNMNPKRIFSKGGNSETGEAFAMNSPGLYLYDGATSNTNAITVVMTTFNTGEDSNTSGNIKKIVIKNIPIQKWINVIIRIQNRTIDIYVNGVLSVRDNLSQVIKQNYGDIFVGDDANGMSGFVSSLRYFDHAVGNMKIQEIIQQGPNLKMIGDQNQQTMPPYLATRWYLDNIE</sequence>
<name>A0A6C0KWR4_9ZZZZ</name>
<evidence type="ECO:0000313" key="2">
    <source>
        <dbReference type="EMBL" id="QHU22422.1"/>
    </source>
</evidence>
<dbReference type="AlphaFoldDB" id="A0A6C0KWR4"/>
<dbReference type="InterPro" id="IPR013320">
    <property type="entry name" value="ConA-like_dom_sf"/>
</dbReference>
<keyword evidence="1" id="KW-0812">Transmembrane</keyword>
<dbReference type="Pfam" id="PF13385">
    <property type="entry name" value="Laminin_G_3"/>
    <property type="match status" value="1"/>
</dbReference>
<proteinExistence type="predicted"/>
<feature type="transmembrane region" description="Helical" evidence="1">
    <location>
        <begin position="94"/>
        <end position="118"/>
    </location>
</feature>
<protein>
    <recommendedName>
        <fullName evidence="3">LamG-like jellyroll fold domain-containing protein</fullName>
    </recommendedName>
</protein>
<dbReference type="Gene3D" id="2.60.120.200">
    <property type="match status" value="1"/>
</dbReference>
<dbReference type="SUPFAM" id="SSF49899">
    <property type="entry name" value="Concanavalin A-like lectins/glucanases"/>
    <property type="match status" value="1"/>
</dbReference>
<dbReference type="EMBL" id="MN741007">
    <property type="protein sequence ID" value="QHU22422.1"/>
    <property type="molecule type" value="Genomic_DNA"/>
</dbReference>
<reference evidence="2" key="1">
    <citation type="journal article" date="2020" name="Nature">
        <title>Giant virus diversity and host interactions through global metagenomics.</title>
        <authorList>
            <person name="Schulz F."/>
            <person name="Roux S."/>
            <person name="Paez-Espino D."/>
            <person name="Jungbluth S."/>
            <person name="Walsh D.A."/>
            <person name="Denef V.J."/>
            <person name="McMahon K.D."/>
            <person name="Konstantinidis K.T."/>
            <person name="Eloe-Fadrosh E.A."/>
            <person name="Kyrpides N.C."/>
            <person name="Woyke T."/>
        </authorList>
    </citation>
    <scope>NUCLEOTIDE SEQUENCE</scope>
    <source>
        <strain evidence="2">GVMAG-S-ERX555907-102</strain>
    </source>
</reference>
<accession>A0A6C0KWR4</accession>